<dbReference type="Proteomes" id="UP000241247">
    <property type="component" value="Unassembled WGS sequence"/>
</dbReference>
<evidence type="ECO:0000313" key="3">
    <source>
        <dbReference type="Proteomes" id="UP000241247"/>
    </source>
</evidence>
<comment type="caution">
    <text evidence="2">The sequence shown here is derived from an EMBL/GenBank/DDBJ whole genome shotgun (WGS) entry which is preliminary data.</text>
</comment>
<dbReference type="RefSeq" id="WP_108002331.1">
    <property type="nucleotide sequence ID" value="NZ_JBHEEX010000002.1"/>
</dbReference>
<proteinExistence type="predicted"/>
<evidence type="ECO:0000313" key="2">
    <source>
        <dbReference type="EMBL" id="PTM96261.1"/>
    </source>
</evidence>
<protein>
    <submittedName>
        <fullName evidence="2">Uncharacterized protein</fullName>
    </submittedName>
</protein>
<dbReference type="AlphaFoldDB" id="A0A2T5BB95"/>
<keyword evidence="3" id="KW-1185">Reference proteome</keyword>
<sequence length="82" mass="9402">MFTLSFEHHDLLSMSGDMRKQFLRATGWRTLWRVGRRGAALARSPISIDALFVARSSSPVRQCQRASRAPVRSSRLAERRFP</sequence>
<organism evidence="2 3">
    <name type="scientific">Mycoplana dimorpha</name>
    <dbReference type="NCBI Taxonomy" id="28320"/>
    <lineage>
        <taxon>Bacteria</taxon>
        <taxon>Pseudomonadati</taxon>
        <taxon>Pseudomonadota</taxon>
        <taxon>Alphaproteobacteria</taxon>
        <taxon>Hyphomicrobiales</taxon>
        <taxon>Rhizobiaceae</taxon>
        <taxon>Mycoplana</taxon>
    </lineage>
</organism>
<feature type="region of interest" description="Disordered" evidence="1">
    <location>
        <begin position="63"/>
        <end position="82"/>
    </location>
</feature>
<evidence type="ECO:0000256" key="1">
    <source>
        <dbReference type="SAM" id="MobiDB-lite"/>
    </source>
</evidence>
<gene>
    <name evidence="2" type="ORF">C7449_103275</name>
</gene>
<reference evidence="2 3" key="1">
    <citation type="submission" date="2018-04" db="EMBL/GenBank/DDBJ databases">
        <title>Genomic Encyclopedia of Type Strains, Phase IV (KMG-IV): sequencing the most valuable type-strain genomes for metagenomic binning, comparative biology and taxonomic classification.</title>
        <authorList>
            <person name="Goeker M."/>
        </authorList>
    </citation>
    <scope>NUCLEOTIDE SEQUENCE [LARGE SCALE GENOMIC DNA]</scope>
    <source>
        <strain evidence="2 3">DSM 7138</strain>
    </source>
</reference>
<name>A0A2T5BB95_MYCDI</name>
<accession>A0A2T5BB95</accession>
<dbReference type="EMBL" id="PZZZ01000003">
    <property type="protein sequence ID" value="PTM96261.1"/>
    <property type="molecule type" value="Genomic_DNA"/>
</dbReference>